<dbReference type="AlphaFoldDB" id="A0A0F5FQ45"/>
<dbReference type="SUPFAM" id="SSF55008">
    <property type="entry name" value="HMA, heavy metal-associated domain"/>
    <property type="match status" value="1"/>
</dbReference>
<reference evidence="3 4" key="1">
    <citation type="submission" date="2015-03" db="EMBL/GenBank/DDBJ databases">
        <authorList>
            <person name="Hassan Y.I."/>
            <person name="Lepp D."/>
            <person name="Li X.-Z."/>
            <person name="Zhou T."/>
        </authorList>
    </citation>
    <scope>NUCLEOTIDE SEQUENCE [LARGE SCALE GENOMIC DNA]</scope>
    <source>
        <strain evidence="3 4">BD-c194</strain>
    </source>
</reference>
<evidence type="ECO:0000259" key="2">
    <source>
        <dbReference type="Pfam" id="PF00403"/>
    </source>
</evidence>
<dbReference type="EMBL" id="JZEX01000125">
    <property type="protein sequence ID" value="KKB10976.1"/>
    <property type="molecule type" value="Genomic_DNA"/>
</dbReference>
<dbReference type="PATRIC" id="fig|443610.3.peg.1309"/>
<feature type="domain" description="HMA" evidence="2">
    <location>
        <begin position="6"/>
        <end position="61"/>
    </location>
</feature>
<dbReference type="Pfam" id="PF00403">
    <property type="entry name" value="HMA"/>
    <property type="match status" value="1"/>
</dbReference>
<accession>A0A0F5FQ45</accession>
<evidence type="ECO:0000313" key="4">
    <source>
        <dbReference type="Proteomes" id="UP000033632"/>
    </source>
</evidence>
<dbReference type="Proteomes" id="UP000033632">
    <property type="component" value="Unassembled WGS sequence"/>
</dbReference>
<comment type="caution">
    <text evidence="3">The sequence shown here is derived from an EMBL/GenBank/DDBJ whole genome shotgun (WGS) entry which is preliminary data.</text>
</comment>
<protein>
    <submittedName>
        <fullName evidence="3">Heavy metal transporter</fullName>
    </submittedName>
</protein>
<dbReference type="GO" id="GO:0046872">
    <property type="term" value="F:metal ion binding"/>
    <property type="evidence" value="ECO:0007669"/>
    <property type="project" value="UniProtKB-KW"/>
</dbReference>
<dbReference type="InterPro" id="IPR036163">
    <property type="entry name" value="HMA_dom_sf"/>
</dbReference>
<evidence type="ECO:0000256" key="1">
    <source>
        <dbReference type="ARBA" id="ARBA00022723"/>
    </source>
</evidence>
<dbReference type="PROSITE" id="PS01047">
    <property type="entry name" value="HMA_1"/>
    <property type="match status" value="1"/>
</dbReference>
<evidence type="ECO:0000313" key="3">
    <source>
        <dbReference type="EMBL" id="KKB10976.1"/>
    </source>
</evidence>
<dbReference type="CDD" id="cd00371">
    <property type="entry name" value="HMA"/>
    <property type="match status" value="1"/>
</dbReference>
<sequence>MSDPVTFSVPDMTCGHCEATIRNALSQALPGAPVAVDLTRHQVRVEGDRAKAETAIREAGYTPVAVAV</sequence>
<dbReference type="InterPro" id="IPR017969">
    <property type="entry name" value="Heavy-metal-associated_CS"/>
</dbReference>
<dbReference type="OrthoDB" id="9801832at2"/>
<dbReference type="Gene3D" id="3.30.70.100">
    <property type="match status" value="1"/>
</dbReference>
<keyword evidence="1" id="KW-0479">Metal-binding</keyword>
<keyword evidence="4" id="KW-1185">Reference proteome</keyword>
<proteinExistence type="predicted"/>
<dbReference type="RefSeq" id="WP_046109496.1">
    <property type="nucleotide sequence ID" value="NZ_JZEX01000125.1"/>
</dbReference>
<name>A0A0F5FQ45_9HYPH</name>
<dbReference type="InterPro" id="IPR006121">
    <property type="entry name" value="HMA_dom"/>
</dbReference>
<organism evidence="3 4">
    <name type="scientific">Devosia geojensis</name>
    <dbReference type="NCBI Taxonomy" id="443610"/>
    <lineage>
        <taxon>Bacteria</taxon>
        <taxon>Pseudomonadati</taxon>
        <taxon>Pseudomonadota</taxon>
        <taxon>Alphaproteobacteria</taxon>
        <taxon>Hyphomicrobiales</taxon>
        <taxon>Devosiaceae</taxon>
        <taxon>Devosia</taxon>
    </lineage>
</organism>
<dbReference type="STRING" id="443610.VE25_15195"/>
<gene>
    <name evidence="3" type="ORF">VE25_15195</name>
</gene>